<keyword evidence="2 4" id="KW-0863">Zinc-finger</keyword>
<keyword evidence="8" id="KW-1185">Reference proteome</keyword>
<dbReference type="GO" id="GO:0016567">
    <property type="term" value="P:protein ubiquitination"/>
    <property type="evidence" value="ECO:0007669"/>
    <property type="project" value="TreeGrafter"/>
</dbReference>
<dbReference type="PROSITE" id="PS50089">
    <property type="entry name" value="ZF_RING_2"/>
    <property type="match status" value="1"/>
</dbReference>
<dbReference type="EMBL" id="CATQJA010002710">
    <property type="protein sequence ID" value="CAJ0587746.1"/>
    <property type="molecule type" value="Genomic_DNA"/>
</dbReference>
<dbReference type="GO" id="GO:0061630">
    <property type="term" value="F:ubiquitin protein ligase activity"/>
    <property type="evidence" value="ECO:0007669"/>
    <property type="project" value="TreeGrafter"/>
</dbReference>
<keyword evidence="3" id="KW-0862">Zinc</keyword>
<keyword evidence="1" id="KW-0479">Metal-binding</keyword>
<dbReference type="AlphaFoldDB" id="A0AA36DKJ2"/>
<name>A0AA36DKJ2_9BILA</name>
<proteinExistence type="predicted"/>
<dbReference type="InterPro" id="IPR001841">
    <property type="entry name" value="Znf_RING"/>
</dbReference>
<dbReference type="PANTHER" id="PTHR15710:SF217">
    <property type="entry name" value="E3 UBIQUITIN-PROTEIN LIGASE RDUF2"/>
    <property type="match status" value="1"/>
</dbReference>
<dbReference type="Pfam" id="PF13639">
    <property type="entry name" value="zf-RING_2"/>
    <property type="match status" value="1"/>
</dbReference>
<feature type="domain" description="RING-type" evidence="5">
    <location>
        <begin position="88"/>
        <end position="131"/>
    </location>
</feature>
<dbReference type="InterPro" id="IPR013083">
    <property type="entry name" value="Znf_RING/FYVE/PHD"/>
</dbReference>
<evidence type="ECO:0000256" key="2">
    <source>
        <dbReference type="ARBA" id="ARBA00022771"/>
    </source>
</evidence>
<dbReference type="SMART" id="SM00744">
    <property type="entry name" value="RINGv"/>
    <property type="match status" value="1"/>
</dbReference>
<dbReference type="GO" id="GO:0008270">
    <property type="term" value="F:zinc ion binding"/>
    <property type="evidence" value="ECO:0007669"/>
    <property type="project" value="UniProtKB-KW"/>
</dbReference>
<gene>
    <name evidence="6" type="ORF">MSPICULIGERA_LOCUS25701</name>
    <name evidence="7" type="ORF">MSPICULIGERA_LOCUS25714</name>
</gene>
<dbReference type="SMART" id="SM00184">
    <property type="entry name" value="RING"/>
    <property type="match status" value="1"/>
</dbReference>
<organism evidence="6 8">
    <name type="scientific">Mesorhabditis spiculigera</name>
    <dbReference type="NCBI Taxonomy" id="96644"/>
    <lineage>
        <taxon>Eukaryota</taxon>
        <taxon>Metazoa</taxon>
        <taxon>Ecdysozoa</taxon>
        <taxon>Nematoda</taxon>
        <taxon>Chromadorea</taxon>
        <taxon>Rhabditida</taxon>
        <taxon>Rhabditina</taxon>
        <taxon>Rhabditomorpha</taxon>
        <taxon>Rhabditoidea</taxon>
        <taxon>Rhabditidae</taxon>
        <taxon>Mesorhabditinae</taxon>
        <taxon>Mesorhabditis</taxon>
    </lineage>
</organism>
<accession>A0AA36DKJ2</accession>
<dbReference type="Proteomes" id="UP001177023">
    <property type="component" value="Unassembled WGS sequence"/>
</dbReference>
<evidence type="ECO:0000313" key="7">
    <source>
        <dbReference type="EMBL" id="CAJ0587759.1"/>
    </source>
</evidence>
<evidence type="ECO:0000256" key="3">
    <source>
        <dbReference type="ARBA" id="ARBA00022833"/>
    </source>
</evidence>
<dbReference type="EMBL" id="CATQJA010002710">
    <property type="protein sequence ID" value="CAJ0587759.1"/>
    <property type="molecule type" value="Genomic_DNA"/>
</dbReference>
<dbReference type="GO" id="GO:0005737">
    <property type="term" value="C:cytoplasm"/>
    <property type="evidence" value="ECO:0007669"/>
    <property type="project" value="TreeGrafter"/>
</dbReference>
<dbReference type="InterPro" id="IPR011016">
    <property type="entry name" value="Znf_RING-CH"/>
</dbReference>
<evidence type="ECO:0000259" key="5">
    <source>
        <dbReference type="PROSITE" id="PS50089"/>
    </source>
</evidence>
<evidence type="ECO:0000313" key="8">
    <source>
        <dbReference type="Proteomes" id="UP001177023"/>
    </source>
</evidence>
<sequence>MDYDALLEEEAAASVARPASIPDIAEVAEGIRMNFARLLVAGGWAEAWGVEFEHLFGSTPLATSKEAIASFPRHKFDELAEKQKDGQCLVCLDAWKNEADKEILELPCRHFFHSDCILMWLEKANSCPACRHRLPTDNENFNEYQRQLERREARQRDVEELHDSMFS</sequence>
<reference evidence="6" key="1">
    <citation type="submission" date="2023-06" db="EMBL/GenBank/DDBJ databases">
        <authorList>
            <person name="Delattre M."/>
        </authorList>
    </citation>
    <scope>NUCLEOTIDE SEQUENCE</scope>
    <source>
        <strain evidence="6">AF72</strain>
    </source>
</reference>
<dbReference type="PANTHER" id="PTHR15710">
    <property type="entry name" value="E3 UBIQUITIN-PROTEIN LIGASE PRAJA"/>
    <property type="match status" value="1"/>
</dbReference>
<evidence type="ECO:0000256" key="1">
    <source>
        <dbReference type="ARBA" id="ARBA00022723"/>
    </source>
</evidence>
<dbReference type="Gene3D" id="3.30.40.10">
    <property type="entry name" value="Zinc/RING finger domain, C3HC4 (zinc finger)"/>
    <property type="match status" value="1"/>
</dbReference>
<comment type="caution">
    <text evidence="6">The sequence shown here is derived from an EMBL/GenBank/DDBJ whole genome shotgun (WGS) entry which is preliminary data.</text>
</comment>
<evidence type="ECO:0000256" key="4">
    <source>
        <dbReference type="PROSITE-ProRule" id="PRU00175"/>
    </source>
</evidence>
<evidence type="ECO:0000313" key="6">
    <source>
        <dbReference type="EMBL" id="CAJ0587746.1"/>
    </source>
</evidence>
<dbReference type="SUPFAM" id="SSF57850">
    <property type="entry name" value="RING/U-box"/>
    <property type="match status" value="1"/>
</dbReference>
<protein>
    <recommendedName>
        <fullName evidence="5">RING-type domain-containing protein</fullName>
    </recommendedName>
</protein>
<feature type="non-terminal residue" evidence="6">
    <location>
        <position position="1"/>
    </location>
</feature>